<sequence>MSGGSNKAKDDLLVDWEIFCPIGPKLAFHVACVIGNSLYVHGGIEARYSTQPSKKIFKLDMDTMIWNEVRAPNSPALSHHACIPLAKKYIVLIGGWNGKARTSSIVVFDTVKEEWIYPKVTGFPDDAGLSSHTASLLSNGSIIVIGREGTLRMQPGSEYTGNVYMLKGCLDRFEFHYEEYSRFTESRSGHTTSFIGPTLYIIGGRNDQLLEVHKGYRSGHPQNDLMENILTIAKSLPPMSKMPGGRKHHIAIEGPSTILIHGGETFRGQNSQPVGDILLMTNTPNINFYKVGTSKVERAGHACCVAQDRILFHGGFSGKDLIHGDTRELRIL</sequence>
<dbReference type="PANTHER" id="PTHR47196:SF1">
    <property type="entry name" value="KELCH DOMAIN-CONTAINING PROTEIN 9"/>
    <property type="match status" value="1"/>
</dbReference>
<dbReference type="InterPro" id="IPR015915">
    <property type="entry name" value="Kelch-typ_b-propeller"/>
</dbReference>
<dbReference type="PANTHER" id="PTHR47196">
    <property type="entry name" value="KELCH DOMAIN-CONTAINING PROTEIN 9"/>
    <property type="match status" value="1"/>
</dbReference>
<keyword evidence="2" id="KW-1185">Reference proteome</keyword>
<dbReference type="GO" id="GO:0030332">
    <property type="term" value="F:cyclin binding"/>
    <property type="evidence" value="ECO:0007669"/>
    <property type="project" value="TreeGrafter"/>
</dbReference>
<evidence type="ECO:0000313" key="2">
    <source>
        <dbReference type="Proteomes" id="UP000005408"/>
    </source>
</evidence>
<proteinExistence type="predicted"/>
<dbReference type="EnsemblMetazoa" id="G5174.1">
    <property type="protein sequence ID" value="G5174.1:cds"/>
    <property type="gene ID" value="G5174"/>
</dbReference>
<protein>
    <recommendedName>
        <fullName evidence="3">Kelch domain-containing protein 9</fullName>
    </recommendedName>
</protein>
<dbReference type="InterPro" id="IPR042941">
    <property type="entry name" value="KLDC9"/>
</dbReference>
<organism evidence="1 2">
    <name type="scientific">Magallana gigas</name>
    <name type="common">Pacific oyster</name>
    <name type="synonym">Crassostrea gigas</name>
    <dbReference type="NCBI Taxonomy" id="29159"/>
    <lineage>
        <taxon>Eukaryota</taxon>
        <taxon>Metazoa</taxon>
        <taxon>Spiralia</taxon>
        <taxon>Lophotrochozoa</taxon>
        <taxon>Mollusca</taxon>
        <taxon>Bivalvia</taxon>
        <taxon>Autobranchia</taxon>
        <taxon>Pteriomorphia</taxon>
        <taxon>Ostreida</taxon>
        <taxon>Ostreoidea</taxon>
        <taxon>Ostreidae</taxon>
        <taxon>Magallana</taxon>
    </lineage>
</organism>
<dbReference type="SUPFAM" id="SSF50965">
    <property type="entry name" value="Galactose oxidase, central domain"/>
    <property type="match status" value="1"/>
</dbReference>
<name>A0A8W8NGD2_MAGGI</name>
<dbReference type="InterPro" id="IPR011043">
    <property type="entry name" value="Gal_Oxase/kelch_b-propeller"/>
</dbReference>
<dbReference type="SUPFAM" id="SSF117281">
    <property type="entry name" value="Kelch motif"/>
    <property type="match status" value="1"/>
</dbReference>
<dbReference type="OMA" id="PEVAGQW"/>
<dbReference type="Gene3D" id="2.120.10.80">
    <property type="entry name" value="Kelch-type beta propeller"/>
    <property type="match status" value="2"/>
</dbReference>
<evidence type="ECO:0000313" key="1">
    <source>
        <dbReference type="EnsemblMetazoa" id="G5174.1:cds"/>
    </source>
</evidence>
<dbReference type="Pfam" id="PF24681">
    <property type="entry name" value="Kelch_KLHDC2_KLHL20_DRC7"/>
    <property type="match status" value="1"/>
</dbReference>
<dbReference type="Proteomes" id="UP000005408">
    <property type="component" value="Unassembled WGS sequence"/>
</dbReference>
<accession>A0A8W8NGD2</accession>
<evidence type="ECO:0008006" key="3">
    <source>
        <dbReference type="Google" id="ProtNLM"/>
    </source>
</evidence>
<reference evidence="1" key="1">
    <citation type="submission" date="2022-08" db="UniProtKB">
        <authorList>
            <consortium name="EnsemblMetazoa"/>
        </authorList>
    </citation>
    <scope>IDENTIFICATION</scope>
    <source>
        <strain evidence="1">05x7-T-G4-1.051#20</strain>
    </source>
</reference>
<dbReference type="AlphaFoldDB" id="A0A8W8NGD2"/>